<dbReference type="RefSeq" id="WP_198442958.1">
    <property type="nucleotide sequence ID" value="NZ_CBCSHE010000012.1"/>
</dbReference>
<organism evidence="11 12">
    <name type="scientific">Treponema peruense</name>
    <dbReference type="NCBI Taxonomy" id="2787628"/>
    <lineage>
        <taxon>Bacteria</taxon>
        <taxon>Pseudomonadati</taxon>
        <taxon>Spirochaetota</taxon>
        <taxon>Spirochaetia</taxon>
        <taxon>Spirochaetales</taxon>
        <taxon>Treponemataceae</taxon>
        <taxon>Treponema</taxon>
    </lineage>
</organism>
<keyword evidence="3 9" id="KW-1003">Cell membrane</keyword>
<feature type="transmembrane region" description="Helical" evidence="9">
    <location>
        <begin position="256"/>
        <end position="280"/>
    </location>
</feature>
<keyword evidence="5 9" id="KW-0653">Protein transport</keyword>
<comment type="subunit">
    <text evidence="9">Forms a complex with SecD. Part of the essential Sec protein translocation apparatus which comprises SecA, SecYEG and auxiliary proteins SecDF. Other proteins may also be involved.</text>
</comment>
<dbReference type="SUPFAM" id="SSF82866">
    <property type="entry name" value="Multidrug efflux transporter AcrB transmembrane domain"/>
    <property type="match status" value="1"/>
</dbReference>
<dbReference type="Gene3D" id="1.20.1640.10">
    <property type="entry name" value="Multidrug efflux transporter AcrB transmembrane domain"/>
    <property type="match status" value="1"/>
</dbReference>
<evidence type="ECO:0000313" key="12">
    <source>
        <dbReference type="Proteomes" id="UP000595224"/>
    </source>
</evidence>
<evidence type="ECO:0000256" key="4">
    <source>
        <dbReference type="ARBA" id="ARBA00022692"/>
    </source>
</evidence>
<dbReference type="AlphaFoldDB" id="A0A7T3V5E4"/>
<dbReference type="InterPro" id="IPR022645">
    <property type="entry name" value="SecD/SecF_bac"/>
</dbReference>
<evidence type="ECO:0000256" key="2">
    <source>
        <dbReference type="ARBA" id="ARBA00022448"/>
    </source>
</evidence>
<evidence type="ECO:0000313" key="11">
    <source>
        <dbReference type="EMBL" id="QQA01423.1"/>
    </source>
</evidence>
<keyword evidence="4 9" id="KW-0812">Transmembrane</keyword>
<dbReference type="GO" id="GO:0015450">
    <property type="term" value="F:protein-transporting ATPase activity"/>
    <property type="evidence" value="ECO:0007669"/>
    <property type="project" value="InterPro"/>
</dbReference>
<evidence type="ECO:0000256" key="7">
    <source>
        <dbReference type="ARBA" id="ARBA00023010"/>
    </source>
</evidence>
<sequence>MKTVKKFNKAFPVCAILSCAVILFGIIGFFVRGINFGIDFVPGLVEEVRIAPAVMELSYKGSATVSVETTNTGLSLVISGTGAENETRTFTYGQNPTIQDMANALSTVEGVIAKVVASANADSYGIYTDSAVSARLTSDSVYRLYVPEENSSVNIDSVRAALEGKNVEVKALGDKSNPSFQIRAAMPETEASVKELQDSIVVTLREKFGADNVATVKTDFVGSQMSSSLAVKSIVLAFVTLLLIWLYATIRFHWDFALGSIIALVHDCLIMFTFITWTQIEFSTTTLAAILTIFGYSINATVVILDRLRENTKTLDTKNFSDILNISISETMTRSIITTVTTLFAAIALLVFTKGSIKTFAEVLTVGLVSGCYSSIFISSGFIEFVRRNWNGENKKKSEPNKNVLTMTDAQ</sequence>
<reference evidence="11 12" key="1">
    <citation type="submission" date="2020-11" db="EMBL/GenBank/DDBJ databases">
        <title>Treponema Peruensis nv. sp., first commensal Treponema isolated from human feces.</title>
        <authorList>
            <person name="Belkhou C."/>
            <person name="Raes J."/>
        </authorList>
    </citation>
    <scope>NUCLEOTIDE SEQUENCE [LARGE SCALE GENOMIC DNA]</scope>
    <source>
        <strain evidence="11 12">RCC2812</strain>
    </source>
</reference>
<evidence type="ECO:0000256" key="8">
    <source>
        <dbReference type="ARBA" id="ARBA00023136"/>
    </source>
</evidence>
<evidence type="ECO:0000256" key="5">
    <source>
        <dbReference type="ARBA" id="ARBA00022927"/>
    </source>
</evidence>
<proteinExistence type="inferred from homology"/>
<dbReference type="HAMAP" id="MF_01464_B">
    <property type="entry name" value="SecF_B"/>
    <property type="match status" value="1"/>
</dbReference>
<keyword evidence="2 9" id="KW-0813">Transport</keyword>
<feature type="transmembrane region" description="Helical" evidence="9">
    <location>
        <begin position="286"/>
        <end position="305"/>
    </location>
</feature>
<keyword evidence="6 9" id="KW-1133">Transmembrane helix</keyword>
<dbReference type="InterPro" id="IPR022813">
    <property type="entry name" value="SecD/SecF_arch_bac"/>
</dbReference>
<comment type="similarity">
    <text evidence="9">Belongs to the SecD/SecF family. SecF subfamily.</text>
</comment>
<dbReference type="InterPro" id="IPR005665">
    <property type="entry name" value="SecF_bac"/>
</dbReference>
<feature type="transmembrane region" description="Helical" evidence="9">
    <location>
        <begin position="229"/>
        <end position="249"/>
    </location>
</feature>
<dbReference type="GO" id="GO:0065002">
    <property type="term" value="P:intracellular protein transmembrane transport"/>
    <property type="evidence" value="ECO:0007669"/>
    <property type="project" value="UniProtKB-UniRule"/>
</dbReference>
<evidence type="ECO:0000256" key="9">
    <source>
        <dbReference type="HAMAP-Rule" id="MF_01464"/>
    </source>
</evidence>
<dbReference type="PANTHER" id="PTHR30081:SF8">
    <property type="entry name" value="PROTEIN TRANSLOCASE SUBUNIT SECF"/>
    <property type="match status" value="1"/>
</dbReference>
<feature type="domain" description="Protein export membrane protein SecD/SecF C-terminal" evidence="10">
    <location>
        <begin position="208"/>
        <end position="387"/>
    </location>
</feature>
<keyword evidence="8 9" id="KW-0472">Membrane</keyword>
<evidence type="ECO:0000256" key="6">
    <source>
        <dbReference type="ARBA" id="ARBA00022989"/>
    </source>
</evidence>
<accession>A0A7T3V5E4</accession>
<dbReference type="GO" id="GO:0043952">
    <property type="term" value="P:protein transport by the Sec complex"/>
    <property type="evidence" value="ECO:0007669"/>
    <property type="project" value="UniProtKB-UniRule"/>
</dbReference>
<dbReference type="GO" id="GO:0006605">
    <property type="term" value="P:protein targeting"/>
    <property type="evidence" value="ECO:0007669"/>
    <property type="project" value="UniProtKB-UniRule"/>
</dbReference>
<feature type="transmembrane region" description="Helical" evidence="9">
    <location>
        <begin position="363"/>
        <end position="386"/>
    </location>
</feature>
<dbReference type="NCBIfam" id="TIGR00916">
    <property type="entry name" value="2A0604s01"/>
    <property type="match status" value="1"/>
</dbReference>
<dbReference type="KEGG" id="tper:IWA51_02045"/>
<dbReference type="NCBIfam" id="TIGR00966">
    <property type="entry name" value="transloc_SecF"/>
    <property type="match status" value="1"/>
</dbReference>
<dbReference type="Proteomes" id="UP000595224">
    <property type="component" value="Chromosome"/>
</dbReference>
<dbReference type="PRINTS" id="PR01755">
    <property type="entry name" value="SECFTRNLCASE"/>
</dbReference>
<evidence type="ECO:0000256" key="1">
    <source>
        <dbReference type="ARBA" id="ARBA00004651"/>
    </source>
</evidence>
<evidence type="ECO:0000259" key="10">
    <source>
        <dbReference type="Pfam" id="PF02355"/>
    </source>
</evidence>
<dbReference type="InterPro" id="IPR048634">
    <property type="entry name" value="SecD_SecF_C"/>
</dbReference>
<feature type="transmembrane region" description="Helical" evidence="9">
    <location>
        <begin position="336"/>
        <end position="357"/>
    </location>
</feature>
<dbReference type="Pfam" id="PF02355">
    <property type="entry name" value="SecD_SecF_C"/>
    <property type="match status" value="1"/>
</dbReference>
<feature type="transmembrane region" description="Helical" evidence="9">
    <location>
        <begin position="12"/>
        <end position="31"/>
    </location>
</feature>
<evidence type="ECO:0000256" key="3">
    <source>
        <dbReference type="ARBA" id="ARBA00022475"/>
    </source>
</evidence>
<comment type="subcellular location">
    <subcellularLocation>
        <location evidence="1 9">Cell membrane</location>
        <topology evidence="1 9">Multi-pass membrane protein</topology>
    </subcellularLocation>
</comment>
<gene>
    <name evidence="9 11" type="primary">secF</name>
    <name evidence="11" type="ORF">IWA51_02045</name>
</gene>
<dbReference type="InterPro" id="IPR055344">
    <property type="entry name" value="SecD_SecF_C_bact"/>
</dbReference>
<protein>
    <recommendedName>
        <fullName evidence="9">Protein-export membrane protein SecF</fullName>
    </recommendedName>
</protein>
<name>A0A7T3V5E4_9SPIR</name>
<dbReference type="PANTHER" id="PTHR30081">
    <property type="entry name" value="PROTEIN-EXPORT MEMBRANE PROTEIN SEC"/>
    <property type="match status" value="1"/>
</dbReference>
<keyword evidence="12" id="KW-1185">Reference proteome</keyword>
<dbReference type="EMBL" id="CP064936">
    <property type="protein sequence ID" value="QQA01423.1"/>
    <property type="molecule type" value="Genomic_DNA"/>
</dbReference>
<comment type="function">
    <text evidence="9">Part of the Sec protein translocase complex. Interacts with the SecYEG preprotein conducting channel. SecDF uses the proton motive force (PMF) to complete protein translocation after the ATP-dependent function of SecA.</text>
</comment>
<keyword evidence="7 9" id="KW-0811">Translocation</keyword>
<dbReference type="GO" id="GO:0005886">
    <property type="term" value="C:plasma membrane"/>
    <property type="evidence" value="ECO:0007669"/>
    <property type="project" value="UniProtKB-SubCell"/>
</dbReference>